<keyword evidence="3" id="KW-1185">Reference proteome</keyword>
<gene>
    <name evidence="2" type="ORF">MHBO_000941</name>
</gene>
<dbReference type="PANTHER" id="PTHR28112">
    <property type="entry name" value="SRP-INDEPENDENT TARGETING PROTEIN 3"/>
    <property type="match status" value="1"/>
</dbReference>
<name>A0ABV2AHB0_9EUKA</name>
<feature type="transmembrane region" description="Helical" evidence="1">
    <location>
        <begin position="108"/>
        <end position="130"/>
    </location>
</feature>
<protein>
    <submittedName>
        <fullName evidence="2">Uncharacterized protein</fullName>
    </submittedName>
</protein>
<proteinExistence type="predicted"/>
<dbReference type="InterPro" id="IPR012098">
    <property type="entry name" value="SND3_fun"/>
</dbReference>
<sequence length="140" mass="16269">MSLVVPFYIRILLPLFITFSIRGVEFTDRNILLIRIMYAFSILLQLAVYYYIYRRVMTIKSTATVKVPKQQGVLSAASGSSNNKKPEFELKKEWEYDYGILRAAVKSLFFSSVISTLIHVYFNIIPSILIPPCYFNFYLV</sequence>
<dbReference type="Proteomes" id="UP001439008">
    <property type="component" value="Unassembled WGS sequence"/>
</dbReference>
<accession>A0ABV2AHB0</accession>
<feature type="transmembrane region" description="Helical" evidence="1">
    <location>
        <begin position="7"/>
        <end position="24"/>
    </location>
</feature>
<organism evidence="2 3">
    <name type="scientific">Bonamia ostreae</name>
    <dbReference type="NCBI Taxonomy" id="126728"/>
    <lineage>
        <taxon>Eukaryota</taxon>
        <taxon>Sar</taxon>
        <taxon>Rhizaria</taxon>
        <taxon>Endomyxa</taxon>
        <taxon>Ascetosporea</taxon>
        <taxon>Haplosporida</taxon>
        <taxon>Bonamia</taxon>
    </lineage>
</organism>
<keyword evidence="1" id="KW-0472">Membrane</keyword>
<evidence type="ECO:0000313" key="2">
    <source>
        <dbReference type="EMBL" id="MES1919070.1"/>
    </source>
</evidence>
<evidence type="ECO:0000313" key="3">
    <source>
        <dbReference type="Proteomes" id="UP001439008"/>
    </source>
</evidence>
<keyword evidence="1" id="KW-0812">Transmembrane</keyword>
<dbReference type="PANTHER" id="PTHR28112:SF1">
    <property type="entry name" value="SRP-INDEPENDENT TARGETING PROTEIN 3"/>
    <property type="match status" value="1"/>
</dbReference>
<reference evidence="2 3" key="1">
    <citation type="journal article" date="2024" name="BMC Biol.">
        <title>Comparative genomics of Ascetosporea gives new insight into the evolutionary basis for animal parasitism in Rhizaria.</title>
        <authorList>
            <person name="Hiltunen Thoren M."/>
            <person name="Onut-Brannstrom I."/>
            <person name="Alfjorden A."/>
            <person name="Peckova H."/>
            <person name="Swords F."/>
            <person name="Hooper C."/>
            <person name="Holzer A.S."/>
            <person name="Bass D."/>
            <person name="Burki F."/>
        </authorList>
    </citation>
    <scope>NUCLEOTIDE SEQUENCE [LARGE SCALE GENOMIC DNA]</scope>
    <source>
        <strain evidence="2">20-A016</strain>
    </source>
</reference>
<dbReference type="EMBL" id="JBDODL010000191">
    <property type="protein sequence ID" value="MES1919070.1"/>
    <property type="molecule type" value="Genomic_DNA"/>
</dbReference>
<evidence type="ECO:0000256" key="1">
    <source>
        <dbReference type="SAM" id="Phobius"/>
    </source>
</evidence>
<dbReference type="Pfam" id="PF10032">
    <property type="entry name" value="Pho88"/>
    <property type="match status" value="1"/>
</dbReference>
<feature type="transmembrane region" description="Helical" evidence="1">
    <location>
        <begin position="30"/>
        <end position="52"/>
    </location>
</feature>
<comment type="caution">
    <text evidence="2">The sequence shown here is derived from an EMBL/GenBank/DDBJ whole genome shotgun (WGS) entry which is preliminary data.</text>
</comment>
<keyword evidence="1" id="KW-1133">Transmembrane helix</keyword>